<dbReference type="Gene3D" id="3.90.550.10">
    <property type="entry name" value="Spore Coat Polysaccharide Biosynthesis Protein SpsA, Chain A"/>
    <property type="match status" value="1"/>
</dbReference>
<evidence type="ECO:0000313" key="3">
    <source>
        <dbReference type="Proteomes" id="UP001501161"/>
    </source>
</evidence>
<dbReference type="InterPro" id="IPR001173">
    <property type="entry name" value="Glyco_trans_2-like"/>
</dbReference>
<protein>
    <submittedName>
        <fullName evidence="2">Glycosyltransferase family A protein</fullName>
    </submittedName>
</protein>
<organism evidence="2 3">
    <name type="scientific">Nocardioides furvisabuli</name>
    <dbReference type="NCBI Taxonomy" id="375542"/>
    <lineage>
        <taxon>Bacteria</taxon>
        <taxon>Bacillati</taxon>
        <taxon>Actinomycetota</taxon>
        <taxon>Actinomycetes</taxon>
        <taxon>Propionibacteriales</taxon>
        <taxon>Nocardioidaceae</taxon>
        <taxon>Nocardioides</taxon>
    </lineage>
</organism>
<proteinExistence type="predicted"/>
<dbReference type="Pfam" id="PF00535">
    <property type="entry name" value="Glycos_transf_2"/>
    <property type="match status" value="1"/>
</dbReference>
<name>A0ABP5JIC2_9ACTN</name>
<dbReference type="InterPro" id="IPR050834">
    <property type="entry name" value="Glycosyltransf_2"/>
</dbReference>
<gene>
    <name evidence="2" type="ORF">GCM10009726_34930</name>
</gene>
<dbReference type="EMBL" id="BAAAMQ010000017">
    <property type="protein sequence ID" value="GAA2115824.1"/>
    <property type="molecule type" value="Genomic_DNA"/>
</dbReference>
<accession>A0ABP5JIC2</accession>
<keyword evidence="3" id="KW-1185">Reference proteome</keyword>
<sequence length="316" mass="34765">MDQIPATGNRPARKASARPIGIVDQEIDGLTECTVVIPTYNAAHVIGEQLSALSAQVEAPEFEVVVADNGSTDDLADVVGSWSDRLPRLRRVDASRGRGVSVARNIGIEAAVTDVVLVCDADDRVSPGWVAAMTSALAEHPLVSGPVETTALSGRSATWVPIEQRTTGLFETWEGRTYGIGCNLGLRREVWEAVGGFDENYPAGAEEIDFAWRAWDLGYRFTYVPDALLHYRIRTDLRGVLRQQYNSGRGTATLYAKFRPAEVVPKSVPRRIRHELLLLKQFPWRGSADQRRMWLTLVAFEAGKLVEARRLGSPAP</sequence>
<dbReference type="SUPFAM" id="SSF53448">
    <property type="entry name" value="Nucleotide-diphospho-sugar transferases"/>
    <property type="match status" value="1"/>
</dbReference>
<dbReference type="PANTHER" id="PTHR43685">
    <property type="entry name" value="GLYCOSYLTRANSFERASE"/>
    <property type="match status" value="1"/>
</dbReference>
<dbReference type="InterPro" id="IPR029044">
    <property type="entry name" value="Nucleotide-diphossugar_trans"/>
</dbReference>
<dbReference type="Proteomes" id="UP001501161">
    <property type="component" value="Unassembled WGS sequence"/>
</dbReference>
<reference evidence="3" key="1">
    <citation type="journal article" date="2019" name="Int. J. Syst. Evol. Microbiol.">
        <title>The Global Catalogue of Microorganisms (GCM) 10K type strain sequencing project: providing services to taxonomists for standard genome sequencing and annotation.</title>
        <authorList>
            <consortium name="The Broad Institute Genomics Platform"/>
            <consortium name="The Broad Institute Genome Sequencing Center for Infectious Disease"/>
            <person name="Wu L."/>
            <person name="Ma J."/>
        </authorList>
    </citation>
    <scope>NUCLEOTIDE SEQUENCE [LARGE SCALE GENOMIC DNA]</scope>
    <source>
        <strain evidence="3">JCM 13813</strain>
    </source>
</reference>
<dbReference type="PANTHER" id="PTHR43685:SF2">
    <property type="entry name" value="GLYCOSYLTRANSFERASE 2-LIKE DOMAIN-CONTAINING PROTEIN"/>
    <property type="match status" value="1"/>
</dbReference>
<evidence type="ECO:0000259" key="1">
    <source>
        <dbReference type="Pfam" id="PF00535"/>
    </source>
</evidence>
<evidence type="ECO:0000313" key="2">
    <source>
        <dbReference type="EMBL" id="GAA2115824.1"/>
    </source>
</evidence>
<comment type="caution">
    <text evidence="2">The sequence shown here is derived from an EMBL/GenBank/DDBJ whole genome shotgun (WGS) entry which is preliminary data.</text>
</comment>
<feature type="domain" description="Glycosyltransferase 2-like" evidence="1">
    <location>
        <begin position="34"/>
        <end position="192"/>
    </location>
</feature>